<accession>A0A5S9F3C0</accession>
<dbReference type="EMBL" id="AP019860">
    <property type="protein sequence ID" value="BBM84091.1"/>
    <property type="molecule type" value="Genomic_DNA"/>
</dbReference>
<name>A0A5S9F3C0_UABAM</name>
<protein>
    <submittedName>
        <fullName evidence="1">Uncharacterized protein</fullName>
    </submittedName>
</protein>
<proteinExistence type="predicted"/>
<sequence length="98" mass="11455">MKIFYLTIITSTIALLFIVGVYCDAKSDCVDFLNKSSLRPDLTLNSIEFSIKEILIFKFNTLHKEIPVIPWSLRSWGINPQFEYHFIWVAPRTLKKSE</sequence>
<evidence type="ECO:0000313" key="2">
    <source>
        <dbReference type="Proteomes" id="UP000326354"/>
    </source>
</evidence>
<keyword evidence="2" id="KW-1185">Reference proteome</keyword>
<gene>
    <name evidence="1" type="ORF">UABAM_02447</name>
</gene>
<evidence type="ECO:0000313" key="1">
    <source>
        <dbReference type="EMBL" id="BBM84091.1"/>
    </source>
</evidence>
<organism evidence="1 2">
    <name type="scientific">Uabimicrobium amorphum</name>
    <dbReference type="NCBI Taxonomy" id="2596890"/>
    <lineage>
        <taxon>Bacteria</taxon>
        <taxon>Pseudomonadati</taxon>
        <taxon>Planctomycetota</taxon>
        <taxon>Candidatus Uabimicrobiia</taxon>
        <taxon>Candidatus Uabimicrobiales</taxon>
        <taxon>Candidatus Uabimicrobiaceae</taxon>
        <taxon>Candidatus Uabimicrobium</taxon>
    </lineage>
</organism>
<dbReference type="AlphaFoldDB" id="A0A5S9F3C0"/>
<dbReference type="KEGG" id="uam:UABAM_02447"/>
<reference evidence="1 2" key="1">
    <citation type="submission" date="2019-08" db="EMBL/GenBank/DDBJ databases">
        <title>Complete genome sequence of Candidatus Uab amorphum.</title>
        <authorList>
            <person name="Shiratori T."/>
            <person name="Suzuki S."/>
            <person name="Kakizawa Y."/>
            <person name="Ishida K."/>
        </authorList>
    </citation>
    <scope>NUCLEOTIDE SEQUENCE [LARGE SCALE GENOMIC DNA]</scope>
    <source>
        <strain evidence="1 2">SRT547</strain>
    </source>
</reference>
<dbReference type="Proteomes" id="UP000326354">
    <property type="component" value="Chromosome"/>
</dbReference>